<proteinExistence type="predicted"/>
<dbReference type="Proteomes" id="UP000240481">
    <property type="component" value="Unassembled WGS sequence"/>
</dbReference>
<comment type="caution">
    <text evidence="1">The sequence shown here is derived from an EMBL/GenBank/DDBJ whole genome shotgun (WGS) entry which is preliminary data.</text>
</comment>
<sequence>MNNNNVTNIKEMLEVIRSVGIKLDDNNVEEALESLEMKSNLKSVLGVAKACELDISTDKVKVAITIVAMNYKKCEGQVESNLHSIIESPCHSLFLTTIKMTPQFQELLNITGDAVCYNKYLW</sequence>
<evidence type="ECO:0000313" key="1">
    <source>
        <dbReference type="EMBL" id="PSW27164.1"/>
    </source>
</evidence>
<name>A0A0J8VGG0_9GAMM</name>
<dbReference type="EMBL" id="PYLZ01000001">
    <property type="protein sequence ID" value="PSW27164.1"/>
    <property type="molecule type" value="Genomic_DNA"/>
</dbReference>
<dbReference type="RefSeq" id="WP_048897271.1">
    <property type="nucleotide sequence ID" value="NZ_AP024852.1"/>
</dbReference>
<protein>
    <submittedName>
        <fullName evidence="1">Uncharacterized protein</fullName>
    </submittedName>
</protein>
<evidence type="ECO:0000313" key="2">
    <source>
        <dbReference type="Proteomes" id="UP000240481"/>
    </source>
</evidence>
<dbReference type="OrthoDB" id="9874562at2"/>
<dbReference type="AlphaFoldDB" id="A0A0J8VGG0"/>
<gene>
    <name evidence="1" type="ORF">C9I94_04115</name>
</gene>
<accession>A0A0J8VGG0</accession>
<keyword evidence="2" id="KW-1185">Reference proteome</keyword>
<reference evidence="1 2" key="1">
    <citation type="submission" date="2018-01" db="EMBL/GenBank/DDBJ databases">
        <title>Whole genome sequencing of Histamine producing bacteria.</title>
        <authorList>
            <person name="Butler K."/>
        </authorList>
    </citation>
    <scope>NUCLEOTIDE SEQUENCE [LARGE SCALE GENOMIC DNA]</scope>
    <source>
        <strain evidence="1 2">DSM 24669</strain>
    </source>
</reference>
<organism evidence="1 2">
    <name type="scientific">Photobacterium swingsii</name>
    <dbReference type="NCBI Taxonomy" id="680026"/>
    <lineage>
        <taxon>Bacteria</taxon>
        <taxon>Pseudomonadati</taxon>
        <taxon>Pseudomonadota</taxon>
        <taxon>Gammaproteobacteria</taxon>
        <taxon>Vibrionales</taxon>
        <taxon>Vibrionaceae</taxon>
        <taxon>Photobacterium</taxon>
    </lineage>
</organism>
<dbReference type="STRING" id="680026.AB733_02220"/>